<evidence type="ECO:0000313" key="5">
    <source>
        <dbReference type="EMBL" id="SHN75441.1"/>
    </source>
</evidence>
<dbReference type="CDD" id="cd00093">
    <property type="entry name" value="HTH_XRE"/>
    <property type="match status" value="1"/>
</dbReference>
<dbReference type="PANTHER" id="PTHR40661:SF3">
    <property type="entry name" value="FELS-1 PROPHAGE TRANSCRIPTIONAL REGULATOR"/>
    <property type="match status" value="1"/>
</dbReference>
<dbReference type="PANTHER" id="PTHR40661">
    <property type="match status" value="1"/>
</dbReference>
<dbReference type="InterPro" id="IPR001387">
    <property type="entry name" value="Cro/C1-type_HTH"/>
</dbReference>
<dbReference type="EMBL" id="FRDL01000011">
    <property type="protein sequence ID" value="SHN75441.1"/>
    <property type="molecule type" value="Genomic_DNA"/>
</dbReference>
<keyword evidence="1" id="KW-0805">Transcription regulation</keyword>
<dbReference type="GO" id="GO:0003677">
    <property type="term" value="F:DNA binding"/>
    <property type="evidence" value="ECO:0007669"/>
    <property type="project" value="UniProtKB-KW"/>
</dbReference>
<evidence type="ECO:0000256" key="1">
    <source>
        <dbReference type="ARBA" id="ARBA00023015"/>
    </source>
</evidence>
<dbReference type="SMART" id="SM00530">
    <property type="entry name" value="HTH_XRE"/>
    <property type="match status" value="1"/>
</dbReference>
<evidence type="ECO:0000256" key="3">
    <source>
        <dbReference type="ARBA" id="ARBA00023163"/>
    </source>
</evidence>
<dbReference type="Pfam" id="PF01381">
    <property type="entry name" value="HTH_3"/>
    <property type="match status" value="1"/>
</dbReference>
<keyword evidence="2" id="KW-0238">DNA-binding</keyword>
<protein>
    <submittedName>
        <fullName evidence="5">Helix-turn-helix</fullName>
    </submittedName>
</protein>
<proteinExistence type="predicted"/>
<organism evidence="5 6">
    <name type="scientific">Oceanicella actignis</name>
    <dbReference type="NCBI Taxonomy" id="1189325"/>
    <lineage>
        <taxon>Bacteria</taxon>
        <taxon>Pseudomonadati</taxon>
        <taxon>Pseudomonadota</taxon>
        <taxon>Alphaproteobacteria</taxon>
        <taxon>Rhodobacterales</taxon>
        <taxon>Paracoccaceae</taxon>
        <taxon>Oceanicella</taxon>
    </lineage>
</organism>
<reference evidence="5 6" key="1">
    <citation type="submission" date="2016-12" db="EMBL/GenBank/DDBJ databases">
        <authorList>
            <person name="Song W.-J."/>
            <person name="Kurnit D.M."/>
        </authorList>
    </citation>
    <scope>NUCLEOTIDE SEQUENCE [LARGE SCALE GENOMIC DNA]</scope>
    <source>
        <strain evidence="5 6">CGMCC 1.10808</strain>
    </source>
</reference>
<dbReference type="InterPro" id="IPR010982">
    <property type="entry name" value="Lambda_DNA-bd_dom_sf"/>
</dbReference>
<sequence>MTDPQEWYGEEAATLGDRLAAARMAAGLSQAQLAARLGVRPATLRNWEDDRSEPRANRLEVLAGLLNVSLGWLLTGRGEGPAPADEGPDAPSVEEAALLDELRAIRAEHGRLGDRLAHLEKRLRKLATARG</sequence>
<dbReference type="STRING" id="1189325.SAMN04488119_11047"/>
<evidence type="ECO:0000313" key="6">
    <source>
        <dbReference type="Proteomes" id="UP000184066"/>
    </source>
</evidence>
<dbReference type="RefSeq" id="WP_072748235.1">
    <property type="nucleotide sequence ID" value="NZ_FOHL01000010.1"/>
</dbReference>
<name>A0A1M7TXJ0_9RHOB</name>
<accession>A0A1M7TXJ0</accession>
<evidence type="ECO:0000259" key="4">
    <source>
        <dbReference type="PROSITE" id="PS50943"/>
    </source>
</evidence>
<dbReference type="Proteomes" id="UP000184066">
    <property type="component" value="Unassembled WGS sequence"/>
</dbReference>
<evidence type="ECO:0000256" key="2">
    <source>
        <dbReference type="ARBA" id="ARBA00023125"/>
    </source>
</evidence>
<dbReference type="AlphaFoldDB" id="A0A1M7TXJ0"/>
<feature type="domain" description="HTH cro/C1-type" evidence="4">
    <location>
        <begin position="19"/>
        <end position="73"/>
    </location>
</feature>
<keyword evidence="3" id="KW-0804">Transcription</keyword>
<gene>
    <name evidence="5" type="ORF">SAMN05216200_11147</name>
</gene>
<dbReference type="Gene3D" id="1.10.260.40">
    <property type="entry name" value="lambda repressor-like DNA-binding domains"/>
    <property type="match status" value="1"/>
</dbReference>
<keyword evidence="6" id="KW-1185">Reference proteome</keyword>
<dbReference type="SUPFAM" id="SSF47413">
    <property type="entry name" value="lambda repressor-like DNA-binding domains"/>
    <property type="match status" value="1"/>
</dbReference>
<dbReference type="OrthoDB" id="5659783at2"/>
<dbReference type="PROSITE" id="PS50943">
    <property type="entry name" value="HTH_CROC1"/>
    <property type="match status" value="1"/>
</dbReference>